<comment type="caution">
    <text evidence="4">The sequence shown here is derived from an EMBL/GenBank/DDBJ whole genome shotgun (WGS) entry which is preliminary data.</text>
</comment>
<dbReference type="Pfam" id="PF11761">
    <property type="entry name" value="CbiG_mid"/>
    <property type="match status" value="1"/>
</dbReference>
<dbReference type="Gene3D" id="3.40.50.11220">
    <property type="match status" value="1"/>
</dbReference>
<feature type="domain" description="Cobalamin synthesis G N-terminal" evidence="2">
    <location>
        <begin position="51"/>
        <end position="130"/>
    </location>
</feature>
<evidence type="ECO:0000259" key="1">
    <source>
        <dbReference type="Pfam" id="PF01890"/>
    </source>
</evidence>
<evidence type="ECO:0000259" key="2">
    <source>
        <dbReference type="Pfam" id="PF11760"/>
    </source>
</evidence>
<feature type="domain" description="CobE/GbiG C-terminal" evidence="1">
    <location>
        <begin position="220"/>
        <end position="335"/>
    </location>
</feature>
<dbReference type="SUPFAM" id="SSF159664">
    <property type="entry name" value="CobE/GbiG C-terminal domain-like"/>
    <property type="match status" value="1"/>
</dbReference>
<protein>
    <submittedName>
        <fullName evidence="4">Cobalt-precorrin 5A hydrolase</fullName>
        <ecNumber evidence="4">3.7.1.12</ecNumber>
    </submittedName>
</protein>
<dbReference type="NCBIfam" id="NF004466">
    <property type="entry name" value="PRK05788.1-4"/>
    <property type="match status" value="1"/>
</dbReference>
<organism evidence="4 5">
    <name type="scientific">Clostridium frigoriphilum</name>
    <dbReference type="NCBI Taxonomy" id="443253"/>
    <lineage>
        <taxon>Bacteria</taxon>
        <taxon>Bacillati</taxon>
        <taxon>Bacillota</taxon>
        <taxon>Clostridia</taxon>
        <taxon>Eubacteriales</taxon>
        <taxon>Clostridiaceae</taxon>
        <taxon>Clostridium</taxon>
    </lineage>
</organism>
<dbReference type="EMBL" id="JAZHFS010000005">
    <property type="protein sequence ID" value="MEF2112029.1"/>
    <property type="molecule type" value="Genomic_DNA"/>
</dbReference>
<name>A0ABU7UME4_9CLOT</name>
<keyword evidence="5" id="KW-1185">Reference proteome</keyword>
<dbReference type="SUPFAM" id="SSF159672">
    <property type="entry name" value="CbiG N-terminal domain-like"/>
    <property type="match status" value="1"/>
</dbReference>
<dbReference type="Pfam" id="PF11760">
    <property type="entry name" value="CbiG_N"/>
    <property type="match status" value="1"/>
</dbReference>
<dbReference type="InterPro" id="IPR036518">
    <property type="entry name" value="CobE/GbiG_C_sf"/>
</dbReference>
<dbReference type="EC" id="3.7.1.12" evidence="4"/>
<proteinExistence type="predicted"/>
<evidence type="ECO:0000259" key="3">
    <source>
        <dbReference type="Pfam" id="PF11761"/>
    </source>
</evidence>
<gene>
    <name evidence="4" type="primary">cbiG</name>
    <name evidence="4" type="ORF">SJI18_06855</name>
</gene>
<dbReference type="InterPro" id="IPR021744">
    <property type="entry name" value="CbiG_N"/>
</dbReference>
<dbReference type="Gene3D" id="3.30.420.180">
    <property type="entry name" value="CobE/GbiG C-terminal domain"/>
    <property type="match status" value="1"/>
</dbReference>
<dbReference type="Pfam" id="PF01890">
    <property type="entry name" value="CbiG_C"/>
    <property type="match status" value="1"/>
</dbReference>
<evidence type="ECO:0000313" key="4">
    <source>
        <dbReference type="EMBL" id="MEF2112029.1"/>
    </source>
</evidence>
<dbReference type="InterPro" id="IPR021745">
    <property type="entry name" value="CbiG_mid"/>
</dbReference>
<evidence type="ECO:0000313" key="5">
    <source>
        <dbReference type="Proteomes" id="UP001498469"/>
    </source>
</evidence>
<dbReference type="PANTHER" id="PTHR37477">
    <property type="entry name" value="COBALT-PRECORRIN-5A HYDROLASE"/>
    <property type="match status" value="1"/>
</dbReference>
<dbReference type="Proteomes" id="UP001498469">
    <property type="component" value="Unassembled WGS sequence"/>
</dbReference>
<dbReference type="InterPro" id="IPR038029">
    <property type="entry name" value="GbiG_N_sf"/>
</dbReference>
<accession>A0ABU7UME4</accession>
<dbReference type="InterPro" id="IPR052553">
    <property type="entry name" value="CbiG_hydrolase"/>
</dbReference>
<feature type="domain" description="Cobalamin biosynthesis central region" evidence="3">
    <location>
        <begin position="136"/>
        <end position="176"/>
    </location>
</feature>
<dbReference type="GO" id="GO:0043779">
    <property type="term" value="F:cobalt-precorrin-5A acetaldehyde-lyase activity"/>
    <property type="evidence" value="ECO:0007669"/>
    <property type="project" value="UniProtKB-EC"/>
</dbReference>
<keyword evidence="4" id="KW-0378">Hydrolase</keyword>
<dbReference type="PANTHER" id="PTHR37477:SF1">
    <property type="entry name" value="COBALT-PRECORRIN-5A HYDROLASE"/>
    <property type="match status" value="1"/>
</dbReference>
<dbReference type="InterPro" id="IPR002750">
    <property type="entry name" value="CobE/GbiG_C"/>
</dbReference>
<dbReference type="RefSeq" id="WP_253201565.1">
    <property type="nucleotide sequence ID" value="NZ_JAZHFS010000005.1"/>
</dbReference>
<reference evidence="4 5" key="1">
    <citation type="submission" date="2023-11" db="EMBL/GenBank/DDBJ databases">
        <title>Draft genome sequence of a psychrophilic Clostridium strain from permafrost water brine.</title>
        <authorList>
            <person name="Shcherbakova V.A."/>
            <person name="Trubitsyn V.E."/>
            <person name="Zakharyuk A.G."/>
        </authorList>
    </citation>
    <scope>NUCLEOTIDE SEQUENCE [LARGE SCALE GENOMIC DNA]</scope>
    <source>
        <strain evidence="4 5">14F</strain>
    </source>
</reference>
<sequence length="338" mass="37242">MMYSRNGDKMKYAVVTFTQKGDQIAEILASSLNIDLYSKKKHSNFDFAKVSKKVMENYRGIIFISSTGIAVRSIAPYIKSKNLDPAVLVIDNSCNYVISLLSGHLGGANELALKVSKLLDAKPIITTATDNLGLYAPDMIAKDNGFVIEDLKKAKDIAALLVEGKKIGFFDEKGIIQTPAGYSSSLENISGLLYISSNDIINSKLGEYNVPTLKLIRQNIVLGIGCRKNFSQNKMNQTVIRVLKQYNIDVRAIKSIATVNVKKDELAIKALADYFKCQLKIFTTEDIKKVQHKFSGSDFVEKTIGVRAVCEPCVELSGAKIMTIKMKLDGMTLCIGEV</sequence>